<accession>A0ABY3EKM6</accession>
<evidence type="ECO:0000313" key="1">
    <source>
        <dbReference type="EMBL" id="TSP11470.1"/>
    </source>
</evidence>
<protein>
    <submittedName>
        <fullName evidence="1">Uncharacterized protein</fullName>
    </submittedName>
</protein>
<dbReference type="RefSeq" id="WP_144199596.1">
    <property type="nucleotide sequence ID" value="NZ_VCIZ01000010.1"/>
</dbReference>
<reference evidence="1 2" key="1">
    <citation type="submission" date="2019-05" db="EMBL/GenBank/DDBJ databases">
        <title>Whole genome sequence analysis of Cupriavidus campinensis S14E4C strain.</title>
        <authorList>
            <person name="Abbaszade G."/>
            <person name="Szabo A."/>
            <person name="Toumi M."/>
            <person name="Toth E."/>
        </authorList>
    </citation>
    <scope>NUCLEOTIDE SEQUENCE [LARGE SCALE GENOMIC DNA]</scope>
    <source>
        <strain evidence="1 2">S14E4C</strain>
    </source>
</reference>
<dbReference type="Proteomes" id="UP000318943">
    <property type="component" value="Unassembled WGS sequence"/>
</dbReference>
<sequence length="114" mass="13097">MSDDAEINVFKCLDFIRDNAPQYAQAKANRVYLEEFRKSKKSLLMKQAEANGHNAVSAQEREAYADVGYMQHLEGLKDAVATEEELRWMMIAAQAKIEVWRTLESSRRIEAKTV</sequence>
<gene>
    <name evidence="1" type="ORF">FGG12_17695</name>
</gene>
<evidence type="ECO:0000313" key="2">
    <source>
        <dbReference type="Proteomes" id="UP000318943"/>
    </source>
</evidence>
<organism evidence="1 2">
    <name type="scientific">Cupriavidus campinensis</name>
    <dbReference type="NCBI Taxonomy" id="151783"/>
    <lineage>
        <taxon>Bacteria</taxon>
        <taxon>Pseudomonadati</taxon>
        <taxon>Pseudomonadota</taxon>
        <taxon>Betaproteobacteria</taxon>
        <taxon>Burkholderiales</taxon>
        <taxon>Burkholderiaceae</taxon>
        <taxon>Cupriavidus</taxon>
    </lineage>
</organism>
<keyword evidence="2" id="KW-1185">Reference proteome</keyword>
<name>A0ABY3EKM6_9BURK</name>
<proteinExistence type="predicted"/>
<dbReference type="EMBL" id="VCIZ01000010">
    <property type="protein sequence ID" value="TSP11470.1"/>
    <property type="molecule type" value="Genomic_DNA"/>
</dbReference>
<comment type="caution">
    <text evidence="1">The sequence shown here is derived from an EMBL/GenBank/DDBJ whole genome shotgun (WGS) entry which is preliminary data.</text>
</comment>